<gene>
    <name evidence="5" type="ORF">MSTE_00871</name>
</gene>
<evidence type="ECO:0000313" key="5">
    <source>
        <dbReference type="EMBL" id="BAX96206.1"/>
    </source>
</evidence>
<keyword evidence="2" id="KW-0597">Phosphoprotein</keyword>
<dbReference type="Pfam" id="PF03088">
    <property type="entry name" value="Str_synth"/>
    <property type="match status" value="1"/>
</dbReference>
<comment type="similarity">
    <text evidence="1">Belongs to the strictosidine synthase family.</text>
</comment>
<evidence type="ECO:0000256" key="3">
    <source>
        <dbReference type="ARBA" id="ARBA00023180"/>
    </source>
</evidence>
<evidence type="ECO:0000313" key="6">
    <source>
        <dbReference type="Proteomes" id="UP000217954"/>
    </source>
</evidence>
<dbReference type="InterPro" id="IPR018119">
    <property type="entry name" value="Strictosidine_synth_cons-reg"/>
</dbReference>
<evidence type="ECO:0000256" key="1">
    <source>
        <dbReference type="ARBA" id="ARBA00009191"/>
    </source>
</evidence>
<dbReference type="Pfam" id="PF20067">
    <property type="entry name" value="SSL_N"/>
    <property type="match status" value="1"/>
</dbReference>
<dbReference type="EMBL" id="AP018165">
    <property type="protein sequence ID" value="BAX96206.1"/>
    <property type="molecule type" value="Genomic_DNA"/>
</dbReference>
<feature type="domain" description="Strictosidine synthase conserved region" evidence="4">
    <location>
        <begin position="111"/>
        <end position="189"/>
    </location>
</feature>
<keyword evidence="6" id="KW-1185">Reference proteome</keyword>
<evidence type="ECO:0000259" key="4">
    <source>
        <dbReference type="Pfam" id="PF03088"/>
    </source>
</evidence>
<protein>
    <submittedName>
        <fullName evidence="5">Strictosidine synthase</fullName>
    </submittedName>
</protein>
<dbReference type="Gene3D" id="2.120.10.30">
    <property type="entry name" value="TolB, C-terminal domain"/>
    <property type="match status" value="1"/>
</dbReference>
<proteinExistence type="inferred from homology"/>
<sequence>MGTHAMGPVSRIELPGVGPEDVIVDTEGSLYTGLEDGRVVRISPEGQCDVLTITDGRPLGLEWSHDGRLLVCDPFRGLLAVDITSGTLSTLVHEVDGVPMRFCSNAAAAPDGTIYFTDSSQRFGFEHNMADVLEHSCTGRLLRLSPNGIVEVLLDGLAFANGLALAADKSYLVVAETFEYRLTRYWLAGPRAGSAEPLIDNLPGIPDNLSIGSDGLFWVALSIPRNAALDALLPKHGLLRQIAYALPARLQPQPARTLWVLAVDGLGCIHFDLQTSGEEYALVTGVCEQAGRVYLSSLNESALAVFDLAHLTALVPYATLA</sequence>
<organism evidence="5 6">
    <name type="scientific">[Mycobacterium] stephanolepidis</name>
    <dbReference type="NCBI Taxonomy" id="1520670"/>
    <lineage>
        <taxon>Bacteria</taxon>
        <taxon>Bacillati</taxon>
        <taxon>Actinomycetota</taxon>
        <taxon>Actinomycetes</taxon>
        <taxon>Mycobacteriales</taxon>
        <taxon>Mycobacteriaceae</taxon>
        <taxon>Mycobacteroides</taxon>
    </lineage>
</organism>
<evidence type="ECO:0000256" key="2">
    <source>
        <dbReference type="ARBA" id="ARBA00022553"/>
    </source>
</evidence>
<dbReference type="AlphaFoldDB" id="A0A1Z4ETB3"/>
<reference evidence="5 6" key="2">
    <citation type="journal article" date="2017" name="Int. J. Syst. Evol. Microbiol.">
        <title>Mycobacterium stephanolepidis sp. nov., a rapidly growing species related to Mycobacterium chelonae, isolated from marine teleost fish, Stephanolepis cirrhifer.</title>
        <authorList>
            <person name="Fukano H."/>
            <person name="Wada S."/>
            <person name="Kurata O."/>
            <person name="Katayama K."/>
            <person name="Fujiwara N."/>
            <person name="Hoshino Y."/>
        </authorList>
    </citation>
    <scope>NUCLEOTIDE SEQUENCE [LARGE SCALE GENOMIC DNA]</scope>
    <source>
        <strain evidence="5 6">NJB0901</strain>
    </source>
</reference>
<keyword evidence="3" id="KW-0325">Glycoprotein</keyword>
<name>A0A1Z4ETB3_9MYCO</name>
<dbReference type="KEGG" id="mste:MSTE_00871"/>
<dbReference type="SUPFAM" id="SSF63829">
    <property type="entry name" value="Calcium-dependent phosphotriesterase"/>
    <property type="match status" value="1"/>
</dbReference>
<dbReference type="GO" id="GO:0012505">
    <property type="term" value="C:endomembrane system"/>
    <property type="evidence" value="ECO:0007669"/>
    <property type="project" value="TreeGrafter"/>
</dbReference>
<accession>A0A1Z4ETB3</accession>
<dbReference type="PANTHER" id="PTHR10426:SF88">
    <property type="entry name" value="ADIPOCYTE PLASMA MEMBRANE-ASSOCIATED PROTEIN HEMOMUCIN-RELATED"/>
    <property type="match status" value="1"/>
</dbReference>
<dbReference type="Proteomes" id="UP000217954">
    <property type="component" value="Chromosome"/>
</dbReference>
<dbReference type="PANTHER" id="PTHR10426">
    <property type="entry name" value="STRICTOSIDINE SYNTHASE-RELATED"/>
    <property type="match status" value="1"/>
</dbReference>
<reference evidence="6" key="1">
    <citation type="journal article" date="2017" name="Genome Announc.">
        <title>Complete Genome Sequence of Mycobacterium stephanolepidis.</title>
        <authorList>
            <person name="Fukano H."/>
            <person name="Yoshida M."/>
            <person name="Katayama Y."/>
            <person name="Omatsu T."/>
            <person name="Mizutani T."/>
            <person name="Kurata O."/>
            <person name="Wada S."/>
            <person name="Hoshino Y."/>
        </authorList>
    </citation>
    <scope>NUCLEOTIDE SEQUENCE [LARGE SCALE GENOMIC DNA]</scope>
    <source>
        <strain evidence="6">NJB0901</strain>
    </source>
</reference>
<dbReference type="InterPro" id="IPR011042">
    <property type="entry name" value="6-blade_b-propeller_TolB-like"/>
</dbReference>
<dbReference type="RefSeq" id="WP_231896990.1">
    <property type="nucleotide sequence ID" value="NZ_AP018165.1"/>
</dbReference>
<dbReference type="GO" id="GO:0016787">
    <property type="term" value="F:hydrolase activity"/>
    <property type="evidence" value="ECO:0007669"/>
    <property type="project" value="TreeGrafter"/>
</dbReference>